<dbReference type="PANTHER" id="PTHR37530:SF1">
    <property type="entry name" value="OUTER MEMBRANE PROTEIN SLP"/>
    <property type="match status" value="1"/>
</dbReference>
<keyword evidence="3" id="KW-0449">Lipoprotein</keyword>
<dbReference type="Proteomes" id="UP000321525">
    <property type="component" value="Unassembled WGS sequence"/>
</dbReference>
<dbReference type="PROSITE" id="PS51257">
    <property type="entry name" value="PROKAR_LIPOPROTEIN"/>
    <property type="match status" value="1"/>
</dbReference>
<sequence length="192" mass="21535">MKKLNVILMLPLWVSAIFISGCSAVPKALQVAENATLTNFLVVRDNANSELGNLARWGGVIAKVTNNADNSMLEIVHFPLKSSAMPKQGNETLGRFRVYFSGLLDPIIYKEGRSITALGTVATSEEGKIGEHAYNYPVLKASHIHLWKDEKQVDVRVIHNPFWSSPSFWQPRYSYYPRRVVVRKAPAPVKKK</sequence>
<comment type="caution">
    <text evidence="3">The sequence shown here is derived from an EMBL/GenBank/DDBJ whole genome shotgun (WGS) entry which is preliminary data.</text>
</comment>
<name>A0A5C6QMR1_9GAMM</name>
<feature type="signal peptide" evidence="1">
    <location>
        <begin position="1"/>
        <end position="24"/>
    </location>
</feature>
<proteinExistence type="predicted"/>
<reference evidence="3 5" key="1">
    <citation type="submission" date="2019-07" db="EMBL/GenBank/DDBJ databases">
        <title>Genomes of sea-ice associated Colwellia species.</title>
        <authorList>
            <person name="Bowman J.P."/>
        </authorList>
    </citation>
    <scope>NUCLEOTIDE SEQUENCE [LARGE SCALE GENOMIC DNA]</scope>
    <source>
        <strain evidence="2 4">ACAM 607</strain>
        <strain evidence="3 5">IC036</strain>
    </source>
</reference>
<dbReference type="EMBL" id="VOLQ01000005">
    <property type="protein sequence ID" value="TWX70244.1"/>
    <property type="molecule type" value="Genomic_DNA"/>
</dbReference>
<dbReference type="InterPro" id="IPR004658">
    <property type="entry name" value="OMP_Slp"/>
</dbReference>
<keyword evidence="1" id="KW-0732">Signal</keyword>
<dbReference type="EMBL" id="VOLR01000007">
    <property type="protein sequence ID" value="TWX60991.1"/>
    <property type="molecule type" value="Genomic_DNA"/>
</dbReference>
<evidence type="ECO:0000313" key="4">
    <source>
        <dbReference type="Proteomes" id="UP000321525"/>
    </source>
</evidence>
<keyword evidence="4" id="KW-1185">Reference proteome</keyword>
<dbReference type="NCBIfam" id="TIGR00752">
    <property type="entry name" value="slp"/>
    <property type="match status" value="1"/>
</dbReference>
<evidence type="ECO:0000313" key="2">
    <source>
        <dbReference type="EMBL" id="TWX60991.1"/>
    </source>
</evidence>
<protein>
    <submittedName>
        <fullName evidence="3">Slp/YeaY family lipoprotein</fullName>
    </submittedName>
</protein>
<evidence type="ECO:0000313" key="5">
    <source>
        <dbReference type="Proteomes" id="UP000321917"/>
    </source>
</evidence>
<evidence type="ECO:0000313" key="3">
    <source>
        <dbReference type="EMBL" id="TWX70244.1"/>
    </source>
</evidence>
<feature type="chain" id="PRO_5023119100" evidence="1">
    <location>
        <begin position="25"/>
        <end position="192"/>
    </location>
</feature>
<dbReference type="Proteomes" id="UP000321917">
    <property type="component" value="Unassembled WGS sequence"/>
</dbReference>
<gene>
    <name evidence="2" type="ORF">ESZ26_06255</name>
    <name evidence="3" type="ORF">ESZ27_03745</name>
</gene>
<dbReference type="RefSeq" id="WP_146798898.1">
    <property type="nucleotide sequence ID" value="NZ_VOLP01000008.1"/>
</dbReference>
<dbReference type="AlphaFoldDB" id="A0A5C6QMR1"/>
<dbReference type="Pfam" id="PF03843">
    <property type="entry name" value="Slp"/>
    <property type="match status" value="1"/>
</dbReference>
<dbReference type="PIRSF" id="PIRSF004982">
    <property type="entry name" value="SlP"/>
    <property type="match status" value="1"/>
</dbReference>
<evidence type="ECO:0000256" key="1">
    <source>
        <dbReference type="SAM" id="SignalP"/>
    </source>
</evidence>
<dbReference type="OrthoDB" id="5295757at2"/>
<dbReference type="GO" id="GO:0019867">
    <property type="term" value="C:outer membrane"/>
    <property type="evidence" value="ECO:0007669"/>
    <property type="project" value="InterPro"/>
</dbReference>
<dbReference type="PANTHER" id="PTHR37530">
    <property type="entry name" value="OUTER MEMBRANE PROTEIN SLP"/>
    <property type="match status" value="1"/>
</dbReference>
<accession>A0A5C6QMR1</accession>
<organism evidence="3 5">
    <name type="scientific">Colwellia hornerae</name>
    <dbReference type="NCBI Taxonomy" id="89402"/>
    <lineage>
        <taxon>Bacteria</taxon>
        <taxon>Pseudomonadati</taxon>
        <taxon>Pseudomonadota</taxon>
        <taxon>Gammaproteobacteria</taxon>
        <taxon>Alteromonadales</taxon>
        <taxon>Colwelliaceae</taxon>
        <taxon>Colwellia</taxon>
    </lineage>
</organism>